<evidence type="ECO:0000313" key="2">
    <source>
        <dbReference type="EMBL" id="NIH95746.1"/>
    </source>
</evidence>
<reference evidence="2 3" key="1">
    <citation type="submission" date="2020-03" db="EMBL/GenBank/DDBJ databases">
        <title>Sequencing the genomes of 1000 actinobacteria strains.</title>
        <authorList>
            <person name="Klenk H.-P."/>
        </authorList>
    </citation>
    <scope>NUCLEOTIDE SEQUENCE [LARGE SCALE GENOMIC DNA]</scope>
    <source>
        <strain evidence="2 3">DSM 44556</strain>
    </source>
</reference>
<evidence type="ECO:0000313" key="3">
    <source>
        <dbReference type="Proteomes" id="UP000547444"/>
    </source>
</evidence>
<evidence type="ECO:0000256" key="1">
    <source>
        <dbReference type="SAM" id="Phobius"/>
    </source>
</evidence>
<comment type="caution">
    <text evidence="2">The sequence shown here is derived from an EMBL/GenBank/DDBJ whole genome shotgun (WGS) entry which is preliminary data.</text>
</comment>
<dbReference type="EMBL" id="JAANOW010000001">
    <property type="protein sequence ID" value="NIH95746.1"/>
    <property type="molecule type" value="Genomic_DNA"/>
</dbReference>
<dbReference type="AlphaFoldDB" id="A0A7X5TZP0"/>
<gene>
    <name evidence="2" type="ORF">FHU31_002702</name>
</gene>
<keyword evidence="1" id="KW-0812">Transmembrane</keyword>
<organism evidence="2 3">
    <name type="scientific">Mycolicibacterium fluoranthenivorans</name>
    <dbReference type="NCBI Taxonomy" id="258505"/>
    <lineage>
        <taxon>Bacteria</taxon>
        <taxon>Bacillati</taxon>
        <taxon>Actinomycetota</taxon>
        <taxon>Actinomycetes</taxon>
        <taxon>Mycobacteriales</taxon>
        <taxon>Mycobacteriaceae</taxon>
        <taxon>Mycolicibacterium</taxon>
    </lineage>
</organism>
<keyword evidence="3" id="KW-1185">Reference proteome</keyword>
<feature type="transmembrane region" description="Helical" evidence="1">
    <location>
        <begin position="108"/>
        <end position="126"/>
    </location>
</feature>
<keyword evidence="1" id="KW-1133">Transmembrane helix</keyword>
<name>A0A7X5TZP0_9MYCO</name>
<sequence length="145" mass="16103">MSLWATLTIVSFGALMVFAILASIFVARLVRRPTLPLSEDVGGVAEVLRKLRKREPMTDEEVTLARQAVTDRGSFLALCIPLTIFSIGCFYVFGSLEHLHGLRPSERTFLGVIPMFTSTNLGIRMLKSAGLKRRLPKLAAQRVEE</sequence>
<feature type="transmembrane region" description="Helical" evidence="1">
    <location>
        <begin position="6"/>
        <end position="27"/>
    </location>
</feature>
<protein>
    <submittedName>
        <fullName evidence="2">Uncharacterized protein</fullName>
    </submittedName>
</protein>
<proteinExistence type="predicted"/>
<dbReference type="RefSeq" id="WP_167158966.1">
    <property type="nucleotide sequence ID" value="NZ_JAANOW010000001.1"/>
</dbReference>
<keyword evidence="1" id="KW-0472">Membrane</keyword>
<feature type="transmembrane region" description="Helical" evidence="1">
    <location>
        <begin position="75"/>
        <end position="96"/>
    </location>
</feature>
<dbReference type="Proteomes" id="UP000547444">
    <property type="component" value="Unassembled WGS sequence"/>
</dbReference>
<accession>A0A7X5TZP0</accession>